<sequence length="339" mass="36361">METNTANMFVPEVFNAYVLNQMTKTNRLVQSGILTPDTTLAGQLTQPGTTITVPFINDLDDGDPDVWQDTANITVSNLTSGKQIAQKFYQAKAFGYTDQSQLISGAPIYQTIVNRFSNYWLAQDSKMLLSTLSGIFGVSKIQNTKLFDATAKTPTEANFSAKGFIGASALMGDIADQTLTAIAVNSATYAQMKANGLIDTIQQQNAATPFGTYNGLTIVVDDQIPVDLSDKSKPTTTSYIFGRGSVAYSQTLYASAQKREELVNGGQTDVVQKRVGTIHVIGTSIKSPVANASLKDFAKSSNWEVVDGIDPRTIKVVGYKSTLDPTFVVGAETTSGPKG</sequence>
<dbReference type="Proteomes" id="UP000009311">
    <property type="component" value="Unassembled WGS sequence"/>
</dbReference>
<gene>
    <name evidence="1" type="ORF">BN53_04225</name>
</gene>
<dbReference type="STRING" id="1423790.BN53_04225"/>
<dbReference type="RefSeq" id="WP_009559845.1">
    <property type="nucleotide sequence ID" value="NZ_AYZN01000017.1"/>
</dbReference>
<comment type="caution">
    <text evidence="1">The sequence shown here is derived from an EMBL/GenBank/DDBJ whole genome shotgun (WGS) entry which is preliminary data.</text>
</comment>
<dbReference type="EMBL" id="CAKD01000021">
    <property type="protein sequence ID" value="CCI85294.1"/>
    <property type="molecule type" value="Genomic_DNA"/>
</dbReference>
<dbReference type="OrthoDB" id="6440753at2"/>
<proteinExistence type="predicted"/>
<reference evidence="1 2" key="1">
    <citation type="submission" date="2012-06" db="EMBL/GenBank/DDBJ databases">
        <title>Draft Genome Sequence of Lactobacillus pasteurii CRBIP 24.76T.</title>
        <authorList>
            <person name="Cousin S."/>
            <person name="Bouchier C."/>
            <person name="Loux V."/>
            <person name="Ma L."/>
            <person name="Creno S."/>
            <person name="Bizet C."/>
            <person name="Clermont D."/>
        </authorList>
    </citation>
    <scope>NUCLEOTIDE SEQUENCE [LARGE SCALE GENOMIC DNA]</scope>
    <source>
        <strain evidence="2">CRBIP 24.76T</strain>
    </source>
</reference>
<accession>I7KLC9</accession>
<evidence type="ECO:0000313" key="1">
    <source>
        <dbReference type="EMBL" id="CCI85294.1"/>
    </source>
</evidence>
<dbReference type="AlphaFoldDB" id="I7KLC9"/>
<protein>
    <submittedName>
        <fullName evidence="1">GpG protein</fullName>
    </submittedName>
</protein>
<organism evidence="1 2">
    <name type="scientific">Lactobacillus pasteurii DSM 23907 = CRBIP 24.76</name>
    <dbReference type="NCBI Taxonomy" id="1423790"/>
    <lineage>
        <taxon>Bacteria</taxon>
        <taxon>Bacillati</taxon>
        <taxon>Bacillota</taxon>
        <taxon>Bacilli</taxon>
        <taxon>Lactobacillales</taxon>
        <taxon>Lactobacillaceae</taxon>
        <taxon>Lactobacillus</taxon>
    </lineage>
</organism>
<evidence type="ECO:0000313" key="2">
    <source>
        <dbReference type="Proteomes" id="UP000009311"/>
    </source>
</evidence>
<name>I7KLC9_9LACO</name>
<keyword evidence="2" id="KW-1185">Reference proteome</keyword>
<dbReference type="eggNOG" id="ENOG502Z97E">
    <property type="taxonomic scope" value="Bacteria"/>
</dbReference>